<dbReference type="RefSeq" id="WP_017033234.1">
    <property type="nucleotide sequence ID" value="NZ_JBNGCH010000361.1"/>
</dbReference>
<evidence type="ECO:0000313" key="2">
    <source>
        <dbReference type="Proteomes" id="UP000093173"/>
    </source>
</evidence>
<keyword evidence="2" id="KW-1185">Reference proteome</keyword>
<sequence length="138" mass="16195">MSRMATAMRTLFGIKNSSSKKQNMMRTEFYRGHLLKRNPAHPDFWSATISDKSLVGKLEYLKMSVDQWCNHKVIVAPEYFEKNKPQLSDQLTFDYKEFKLKNDHGGDNDWYITYRGRLMKGSKGKIIEAINLLELKRV</sequence>
<proteinExistence type="predicted"/>
<dbReference type="Pfam" id="PF11782">
    <property type="entry name" value="DUF3319"/>
    <property type="match status" value="1"/>
</dbReference>
<reference evidence="2" key="1">
    <citation type="submission" date="2016-06" db="EMBL/GenBank/DDBJ databases">
        <authorList>
            <person name="Hehemann J.-H."/>
            <person name="Arevalo P."/>
            <person name="Datta M.S."/>
            <person name="Polz M.F."/>
        </authorList>
    </citation>
    <scope>NUCLEOTIDE SEQUENCE [LARGE SCALE GENOMIC DNA]</scope>
    <source>
        <strain evidence="2">9CSC122</strain>
    </source>
</reference>
<dbReference type="InterPro" id="IPR021753">
    <property type="entry name" value="DUF3319"/>
</dbReference>
<gene>
    <name evidence="1" type="ORF">A6E14_07305</name>
</gene>
<evidence type="ECO:0008006" key="3">
    <source>
        <dbReference type="Google" id="ProtNLM"/>
    </source>
</evidence>
<protein>
    <recommendedName>
        <fullName evidence="3">DUF3319 domain-containing protein</fullName>
    </recommendedName>
</protein>
<accession>A0A1B9R0I3</accession>
<dbReference type="EMBL" id="MAJZ01000361">
    <property type="protein sequence ID" value="OCH77681.1"/>
    <property type="molecule type" value="Genomic_DNA"/>
</dbReference>
<organism evidence="1 2">
    <name type="scientific">Vibrio genomosp. F10</name>
    <dbReference type="NCBI Taxonomy" id="723171"/>
    <lineage>
        <taxon>Bacteria</taxon>
        <taxon>Pseudomonadati</taxon>
        <taxon>Pseudomonadota</taxon>
        <taxon>Gammaproteobacteria</taxon>
        <taxon>Vibrionales</taxon>
        <taxon>Vibrionaceae</taxon>
        <taxon>Vibrio</taxon>
    </lineage>
</organism>
<name>A0A1B9R0I3_9VIBR</name>
<evidence type="ECO:0000313" key="1">
    <source>
        <dbReference type="EMBL" id="OCH77681.1"/>
    </source>
</evidence>
<dbReference type="AlphaFoldDB" id="A0A1B9R0I3"/>
<comment type="caution">
    <text evidence="1">The sequence shown here is derived from an EMBL/GenBank/DDBJ whole genome shotgun (WGS) entry which is preliminary data.</text>
</comment>
<dbReference type="Proteomes" id="UP000093173">
    <property type="component" value="Unassembled WGS sequence"/>
</dbReference>